<dbReference type="RefSeq" id="WP_152757991.1">
    <property type="nucleotide sequence ID" value="NZ_WHLY01000002.1"/>
</dbReference>
<dbReference type="Gene3D" id="3.55.50.30">
    <property type="match status" value="1"/>
</dbReference>
<keyword evidence="5" id="KW-0732">Signal</keyword>
<feature type="domain" description="Secretin/TonB short N-terminal" evidence="6">
    <location>
        <begin position="61"/>
        <end position="111"/>
    </location>
</feature>
<evidence type="ECO:0000256" key="2">
    <source>
        <dbReference type="ARBA" id="ARBA00023136"/>
    </source>
</evidence>
<keyword evidence="8" id="KW-1185">Reference proteome</keyword>
<evidence type="ECO:0000256" key="3">
    <source>
        <dbReference type="ARBA" id="ARBA00023237"/>
    </source>
</evidence>
<proteinExistence type="predicted"/>
<feature type="signal peptide" evidence="5">
    <location>
        <begin position="1"/>
        <end position="26"/>
    </location>
</feature>
<feature type="region of interest" description="Disordered" evidence="4">
    <location>
        <begin position="112"/>
        <end position="151"/>
    </location>
</feature>
<name>A0A7C9F7Y3_9BACT</name>
<protein>
    <recommendedName>
        <fullName evidence="6">Secretin/TonB short N-terminal domain-containing protein</fullName>
    </recommendedName>
</protein>
<keyword evidence="3" id="KW-0998">Cell outer membrane</keyword>
<organism evidence="7 8">
    <name type="scientific">Salmonirosea aquatica</name>
    <dbReference type="NCBI Taxonomy" id="2654236"/>
    <lineage>
        <taxon>Bacteria</taxon>
        <taxon>Pseudomonadati</taxon>
        <taxon>Bacteroidota</taxon>
        <taxon>Cytophagia</taxon>
        <taxon>Cytophagales</taxon>
        <taxon>Spirosomataceae</taxon>
        <taxon>Salmonirosea</taxon>
    </lineage>
</organism>
<evidence type="ECO:0000259" key="6">
    <source>
        <dbReference type="SMART" id="SM00965"/>
    </source>
</evidence>
<evidence type="ECO:0000256" key="5">
    <source>
        <dbReference type="SAM" id="SignalP"/>
    </source>
</evidence>
<gene>
    <name evidence="7" type="ORF">GBK04_06645</name>
</gene>
<dbReference type="Pfam" id="PF16344">
    <property type="entry name" value="FecR_C"/>
    <property type="match status" value="1"/>
</dbReference>
<dbReference type="Proteomes" id="UP000479293">
    <property type="component" value="Unassembled WGS sequence"/>
</dbReference>
<keyword evidence="1" id="KW-0813">Transport</keyword>
<dbReference type="SMART" id="SM00965">
    <property type="entry name" value="STN"/>
    <property type="match status" value="1"/>
</dbReference>
<dbReference type="InterPro" id="IPR032508">
    <property type="entry name" value="FecR_C"/>
</dbReference>
<keyword evidence="2" id="KW-0472">Membrane</keyword>
<evidence type="ECO:0000313" key="7">
    <source>
        <dbReference type="EMBL" id="MPR33044.1"/>
    </source>
</evidence>
<feature type="compositionally biased region" description="Basic and acidic residues" evidence="4">
    <location>
        <begin position="114"/>
        <end position="134"/>
    </location>
</feature>
<reference evidence="7 8" key="1">
    <citation type="submission" date="2019-10" db="EMBL/GenBank/DDBJ databases">
        <title>Draft Genome Sequence of Cytophagaceae sp. SJW1-29.</title>
        <authorList>
            <person name="Choi A."/>
        </authorList>
    </citation>
    <scope>NUCLEOTIDE SEQUENCE [LARGE SCALE GENOMIC DNA]</scope>
    <source>
        <strain evidence="7 8">SJW1-29</strain>
    </source>
</reference>
<dbReference type="EMBL" id="WHLY01000002">
    <property type="protein sequence ID" value="MPR33044.1"/>
    <property type="molecule type" value="Genomic_DNA"/>
</dbReference>
<evidence type="ECO:0000313" key="8">
    <source>
        <dbReference type="Proteomes" id="UP000479293"/>
    </source>
</evidence>
<evidence type="ECO:0000256" key="4">
    <source>
        <dbReference type="SAM" id="MobiDB-lite"/>
    </source>
</evidence>
<feature type="chain" id="PRO_5028816459" description="Secretin/TonB short N-terminal domain-containing protein" evidence="5">
    <location>
        <begin position="27"/>
        <end position="151"/>
    </location>
</feature>
<sequence length="151" mass="16944">MKTNFTFLLGGLWLLTVQAGCAQALAKAMLTEEQNKENVREEVTVQSLKKALTEIESHYGVNILADAQLLEGKTGTFRSADNQEEALRLILKPHGLVYEKIDGRTFVIIARNKGAREPKRAAPGKPDESNEKRNKVPPGSRLRWTARYRAR</sequence>
<accession>A0A7C9F7Y3</accession>
<dbReference type="AlphaFoldDB" id="A0A7C9F7Y3"/>
<dbReference type="InterPro" id="IPR011662">
    <property type="entry name" value="Secretin/TonB_short_N"/>
</dbReference>
<dbReference type="GO" id="GO:0019867">
    <property type="term" value="C:outer membrane"/>
    <property type="evidence" value="ECO:0007669"/>
    <property type="project" value="InterPro"/>
</dbReference>
<evidence type="ECO:0000256" key="1">
    <source>
        <dbReference type="ARBA" id="ARBA00022448"/>
    </source>
</evidence>
<comment type="caution">
    <text evidence="7">The sequence shown here is derived from an EMBL/GenBank/DDBJ whole genome shotgun (WGS) entry which is preliminary data.</text>
</comment>